<dbReference type="EMBL" id="OKRB01000101">
    <property type="protein sequence ID" value="SPE24130.1"/>
    <property type="molecule type" value="Genomic_DNA"/>
</dbReference>
<feature type="compositionally biased region" description="Basic and acidic residues" evidence="1">
    <location>
        <begin position="1"/>
        <end position="29"/>
    </location>
</feature>
<accession>A0A2N9LLK0</accession>
<feature type="region of interest" description="Disordered" evidence="1">
    <location>
        <begin position="1"/>
        <end position="103"/>
    </location>
</feature>
<evidence type="ECO:0000313" key="2">
    <source>
        <dbReference type="EMBL" id="SPE24130.1"/>
    </source>
</evidence>
<proteinExistence type="predicted"/>
<dbReference type="Proteomes" id="UP000239735">
    <property type="component" value="Unassembled WGS sequence"/>
</dbReference>
<organism evidence="2 3">
    <name type="scientific">Candidatus Sulfuritelmatomonas gaucii</name>
    <dbReference type="NCBI Taxonomy" id="2043161"/>
    <lineage>
        <taxon>Bacteria</taxon>
        <taxon>Pseudomonadati</taxon>
        <taxon>Acidobacteriota</taxon>
        <taxon>Terriglobia</taxon>
        <taxon>Terriglobales</taxon>
        <taxon>Acidobacteriaceae</taxon>
        <taxon>Candidatus Sulfuritelmatomonas</taxon>
    </lineage>
</organism>
<name>A0A2N9LLK0_9BACT</name>
<feature type="compositionally biased region" description="Polar residues" evidence="1">
    <location>
        <begin position="55"/>
        <end position="68"/>
    </location>
</feature>
<evidence type="ECO:0000313" key="3">
    <source>
        <dbReference type="Proteomes" id="UP000239735"/>
    </source>
</evidence>
<reference evidence="3" key="1">
    <citation type="submission" date="2018-02" db="EMBL/GenBank/DDBJ databases">
        <authorList>
            <person name="Hausmann B."/>
        </authorList>
    </citation>
    <scope>NUCLEOTIDE SEQUENCE [LARGE SCALE GENOMIC DNA]</scope>
    <source>
        <strain evidence="3">Peat soil MAG SbA5</strain>
    </source>
</reference>
<protein>
    <submittedName>
        <fullName evidence="2">Uncharacterized protein</fullName>
    </submittedName>
</protein>
<sequence>MCGHVERRQMEDGGRSDRVRGFRRDDPASHPHKGHNEGQLQRHCRIIGSLDGRQIQAQRESQGSTEKSGNPDYRNASDGKPKRESEGQAPGRDPLPQPLDGGALCCRPNPAHGHRMEHLGYPLKGIDTINTVWFPSDETFVEEPNLIRDWMLCGAIVNSSLGYGPKVAEESSAGICAVGAKDWSLLR</sequence>
<gene>
    <name evidence="2" type="ORF">SBA5_430009</name>
</gene>
<dbReference type="AlphaFoldDB" id="A0A2N9LLK0"/>
<feature type="compositionally biased region" description="Basic and acidic residues" evidence="1">
    <location>
        <begin position="75"/>
        <end position="86"/>
    </location>
</feature>
<evidence type="ECO:0000256" key="1">
    <source>
        <dbReference type="SAM" id="MobiDB-lite"/>
    </source>
</evidence>